<dbReference type="InterPro" id="IPR027806">
    <property type="entry name" value="HARBI1_dom"/>
</dbReference>
<evidence type="ECO:0000256" key="4">
    <source>
        <dbReference type="ARBA" id="ARBA00022722"/>
    </source>
</evidence>
<sequence>MNEAKFDELLTMVTPLIQKENTMMRDALPARVKLQIILRHLATGDCFGSLEALYRVPRCSISSFFEAVCEAIWIVLRDFIKVPQSESEWRKIMNSFYKMWNFPNCCGAKDRKLVKIRCLPNSASEYFYYKKNFSIILFAVVDANYNLIYIDVGTNGRANDACVFEKSTLNEVITANLLNIPNEGVFVADDAFPLKTNILKPYNTRGEFNEKHKVFNYRLSRARRVVENAFGILVAKFRIFEKPIPPTVSKVEQLVKTTCALHNWLRKTTPNINLQYSLEREDWEKGCIIPGERRQVPSEAIVGIPQTRLGNHTENARRVRNMFAEKFITTNIVPWQLQMIRRVE</sequence>
<dbReference type="GO" id="GO:0016787">
    <property type="term" value="F:hydrolase activity"/>
    <property type="evidence" value="ECO:0007669"/>
    <property type="project" value="UniProtKB-KW"/>
</dbReference>
<keyword evidence="11" id="KW-1185">Reference proteome</keyword>
<evidence type="ECO:0000256" key="6">
    <source>
        <dbReference type="ARBA" id="ARBA00022801"/>
    </source>
</evidence>
<dbReference type="InterPro" id="IPR045249">
    <property type="entry name" value="HARBI1-like"/>
</dbReference>
<evidence type="ECO:0000256" key="3">
    <source>
        <dbReference type="ARBA" id="ARBA00006958"/>
    </source>
</evidence>
<reference evidence="10 11" key="1">
    <citation type="submission" date="2023-11" db="EMBL/GenBank/DDBJ databases">
        <authorList>
            <person name="Hedman E."/>
            <person name="Englund M."/>
            <person name="Stromberg M."/>
            <person name="Nyberg Akerstrom W."/>
            <person name="Nylinder S."/>
            <person name="Jareborg N."/>
            <person name="Kallberg Y."/>
            <person name="Kronander E."/>
        </authorList>
    </citation>
    <scope>NUCLEOTIDE SEQUENCE [LARGE SCALE GENOMIC DNA]</scope>
</reference>
<comment type="cofactor">
    <cofactor evidence="1">
        <name>a divalent metal cation</name>
        <dbReference type="ChEBI" id="CHEBI:60240"/>
    </cofactor>
</comment>
<accession>A0AAV1LTM3</accession>
<evidence type="ECO:0000259" key="8">
    <source>
        <dbReference type="Pfam" id="PF13359"/>
    </source>
</evidence>
<comment type="caution">
    <text evidence="10">The sequence shown here is derived from an EMBL/GenBank/DDBJ whole genome shotgun (WGS) entry which is preliminary data.</text>
</comment>
<comment type="subcellular location">
    <subcellularLocation>
        <location evidence="2">Nucleus</location>
    </subcellularLocation>
</comment>
<proteinExistence type="inferred from homology"/>
<keyword evidence="4" id="KW-0540">Nuclease</keyword>
<dbReference type="GO" id="GO:0005634">
    <property type="term" value="C:nucleus"/>
    <property type="evidence" value="ECO:0007669"/>
    <property type="project" value="UniProtKB-SubCell"/>
</dbReference>
<dbReference type="Pfam" id="PF13359">
    <property type="entry name" value="DDE_Tnp_4"/>
    <property type="match status" value="1"/>
</dbReference>
<dbReference type="GO" id="GO:0004518">
    <property type="term" value="F:nuclease activity"/>
    <property type="evidence" value="ECO:0007669"/>
    <property type="project" value="UniProtKB-KW"/>
</dbReference>
<dbReference type="GO" id="GO:0046872">
    <property type="term" value="F:metal ion binding"/>
    <property type="evidence" value="ECO:0007669"/>
    <property type="project" value="UniProtKB-KW"/>
</dbReference>
<organism evidence="10 11">
    <name type="scientific">Parnassius mnemosyne</name>
    <name type="common">clouded apollo</name>
    <dbReference type="NCBI Taxonomy" id="213953"/>
    <lineage>
        <taxon>Eukaryota</taxon>
        <taxon>Metazoa</taxon>
        <taxon>Ecdysozoa</taxon>
        <taxon>Arthropoda</taxon>
        <taxon>Hexapoda</taxon>
        <taxon>Insecta</taxon>
        <taxon>Pterygota</taxon>
        <taxon>Neoptera</taxon>
        <taxon>Endopterygota</taxon>
        <taxon>Lepidoptera</taxon>
        <taxon>Glossata</taxon>
        <taxon>Ditrysia</taxon>
        <taxon>Papilionoidea</taxon>
        <taxon>Papilionidae</taxon>
        <taxon>Parnassiinae</taxon>
        <taxon>Parnassini</taxon>
        <taxon>Parnassius</taxon>
        <taxon>Driopa</taxon>
    </lineage>
</organism>
<dbReference type="PANTHER" id="PTHR22930">
    <property type="match status" value="1"/>
</dbReference>
<feature type="domain" description="DDE Tnp4" evidence="8">
    <location>
        <begin position="121"/>
        <end position="263"/>
    </location>
</feature>
<evidence type="ECO:0000256" key="7">
    <source>
        <dbReference type="ARBA" id="ARBA00023242"/>
    </source>
</evidence>
<gene>
    <name evidence="9" type="ORF">PARMNEM_LOCUS16676</name>
    <name evidence="10" type="ORF">PARMNEM_LOCUS16677</name>
</gene>
<dbReference type="Proteomes" id="UP001314205">
    <property type="component" value="Unassembled WGS sequence"/>
</dbReference>
<evidence type="ECO:0000256" key="5">
    <source>
        <dbReference type="ARBA" id="ARBA00022723"/>
    </source>
</evidence>
<dbReference type="EMBL" id="CAVLGL010000094">
    <property type="protein sequence ID" value="CAK1597465.1"/>
    <property type="molecule type" value="Genomic_DNA"/>
</dbReference>
<dbReference type="EMBL" id="CAVLGL010000094">
    <property type="protein sequence ID" value="CAK1597467.1"/>
    <property type="molecule type" value="Genomic_DNA"/>
</dbReference>
<keyword evidence="6" id="KW-0378">Hydrolase</keyword>
<dbReference type="AlphaFoldDB" id="A0AAV1LTM3"/>
<comment type="similarity">
    <text evidence="3">Belongs to the HARBI1 family.</text>
</comment>
<evidence type="ECO:0000313" key="10">
    <source>
        <dbReference type="EMBL" id="CAK1597467.1"/>
    </source>
</evidence>
<dbReference type="PANTHER" id="PTHR22930:SF269">
    <property type="entry name" value="NUCLEASE HARBI1-LIKE PROTEIN"/>
    <property type="match status" value="1"/>
</dbReference>
<name>A0AAV1LTM3_9NEOP</name>
<keyword evidence="5" id="KW-0479">Metal-binding</keyword>
<keyword evidence="7" id="KW-0539">Nucleus</keyword>
<evidence type="ECO:0000313" key="11">
    <source>
        <dbReference type="Proteomes" id="UP001314205"/>
    </source>
</evidence>
<evidence type="ECO:0000313" key="9">
    <source>
        <dbReference type="EMBL" id="CAK1597465.1"/>
    </source>
</evidence>
<evidence type="ECO:0000256" key="1">
    <source>
        <dbReference type="ARBA" id="ARBA00001968"/>
    </source>
</evidence>
<evidence type="ECO:0000256" key="2">
    <source>
        <dbReference type="ARBA" id="ARBA00004123"/>
    </source>
</evidence>
<protein>
    <recommendedName>
        <fullName evidence="8">DDE Tnp4 domain-containing protein</fullName>
    </recommendedName>
</protein>